<reference evidence="1 2" key="1">
    <citation type="submission" date="2020-08" db="EMBL/GenBank/DDBJ databases">
        <title>Genomic Encyclopedia of Type Strains, Phase IV (KMG-IV): sequencing the most valuable type-strain genomes for metagenomic binning, comparative biology and taxonomic classification.</title>
        <authorList>
            <person name="Goeker M."/>
        </authorList>
    </citation>
    <scope>NUCLEOTIDE SEQUENCE [LARGE SCALE GENOMIC DNA]</scope>
    <source>
        <strain evidence="1 2">DSM 11590</strain>
    </source>
</reference>
<protein>
    <submittedName>
        <fullName evidence="1">Uncharacterized protein</fullName>
    </submittedName>
</protein>
<name>A0A7W9ZIM4_NOVIT</name>
<evidence type="ECO:0000313" key="2">
    <source>
        <dbReference type="Proteomes" id="UP000544872"/>
    </source>
</evidence>
<evidence type="ECO:0000313" key="1">
    <source>
        <dbReference type="EMBL" id="MBB6211723.1"/>
    </source>
</evidence>
<dbReference type="AlphaFoldDB" id="A0A7W9ZIM4"/>
<sequence>MALILACSGFLLTGCKDNDSGYTLYRESEVASDKRLHVATFDSFYGADFNEKNCEVTAIMFHEKAKLKFWCEKGPYKP</sequence>
<keyword evidence="2" id="KW-1185">Reference proteome</keyword>
<organism evidence="1 2">
    <name type="scientific">Novispirillum itersonii</name>
    <name type="common">Aquaspirillum itersonii</name>
    <dbReference type="NCBI Taxonomy" id="189"/>
    <lineage>
        <taxon>Bacteria</taxon>
        <taxon>Pseudomonadati</taxon>
        <taxon>Pseudomonadota</taxon>
        <taxon>Alphaproteobacteria</taxon>
        <taxon>Rhodospirillales</taxon>
        <taxon>Novispirillaceae</taxon>
        <taxon>Novispirillum</taxon>
    </lineage>
</organism>
<dbReference type="EMBL" id="JACIIX010000013">
    <property type="protein sequence ID" value="MBB6211723.1"/>
    <property type="molecule type" value="Genomic_DNA"/>
</dbReference>
<dbReference type="RefSeq" id="WP_184264747.1">
    <property type="nucleotide sequence ID" value="NZ_JACIIX010000013.1"/>
</dbReference>
<gene>
    <name evidence="1" type="ORF">FHS48_003166</name>
</gene>
<accession>A0A7W9ZIM4</accession>
<proteinExistence type="predicted"/>
<dbReference type="Proteomes" id="UP000544872">
    <property type="component" value="Unassembled WGS sequence"/>
</dbReference>
<comment type="caution">
    <text evidence="1">The sequence shown here is derived from an EMBL/GenBank/DDBJ whole genome shotgun (WGS) entry which is preliminary data.</text>
</comment>